<dbReference type="OrthoDB" id="9802794at2"/>
<evidence type="ECO:0000313" key="5">
    <source>
        <dbReference type="Proteomes" id="UP000295008"/>
    </source>
</evidence>
<proteinExistence type="predicted"/>
<dbReference type="PANTHER" id="PTHR46969:SF1">
    <property type="entry name" value="BIFUNCTIONAL PROTEIN HLDE"/>
    <property type="match status" value="1"/>
</dbReference>
<dbReference type="GO" id="GO:0016773">
    <property type="term" value="F:phosphotransferase activity, alcohol group as acceptor"/>
    <property type="evidence" value="ECO:0007669"/>
    <property type="project" value="InterPro"/>
</dbReference>
<dbReference type="InterPro" id="IPR011611">
    <property type="entry name" value="PfkB_dom"/>
</dbReference>
<gene>
    <name evidence="4" type="ORF">EDC14_105511</name>
</gene>
<comment type="caution">
    <text evidence="4">The sequence shown here is derived from an EMBL/GenBank/DDBJ whole genome shotgun (WGS) entry which is preliminary data.</text>
</comment>
<dbReference type="Pfam" id="PF00294">
    <property type="entry name" value="PfkB"/>
    <property type="match status" value="1"/>
</dbReference>
<keyword evidence="2 4" id="KW-0418">Kinase</keyword>
<keyword evidence="5" id="KW-1185">Reference proteome</keyword>
<dbReference type="InterPro" id="IPR011913">
    <property type="entry name" value="RfaE_dom_I"/>
</dbReference>
<accession>A0A4R1QXE8</accession>
<evidence type="ECO:0000256" key="2">
    <source>
        <dbReference type="ARBA" id="ARBA00022777"/>
    </source>
</evidence>
<sequence length="344" mass="37236">MVNTVELQCALAKIDRPKILVIGDIISDIYIDGMISRISREAPVLILEQQTQRTVLGGAANAAHNLATLAGEVYLAGIIGLDSVGREMLELLSAKGINSQWIYQSRVLPTCTKTRILAAAEHGVRQQMLRVDRTPQGELEGEGWSFFQERLFAAIQVVDGIHISDYGLPLLSGLFRQELLDMATQAHKLVLVDSHQIAGYQGATIVTPNLEEASRFVGYSIRNLSQLEDAGREILTSLHCQAVLITRGPEGMSLFLPDGAIHHLPVYNKSEVVDVSGAGDTVASMMILGLTSGLDFLTAASLANIAAGIVVRKMGTATLNRDELRMELGFPQTKAAVEHADLSR</sequence>
<dbReference type="SUPFAM" id="SSF53613">
    <property type="entry name" value="Ribokinase-like"/>
    <property type="match status" value="1"/>
</dbReference>
<dbReference type="EMBL" id="SLUN01000055">
    <property type="protein sequence ID" value="TCL55580.1"/>
    <property type="molecule type" value="Genomic_DNA"/>
</dbReference>
<reference evidence="4 5" key="1">
    <citation type="submission" date="2019-03" db="EMBL/GenBank/DDBJ databases">
        <title>Genomic Encyclopedia of Type Strains, Phase IV (KMG-IV): sequencing the most valuable type-strain genomes for metagenomic binning, comparative biology and taxonomic classification.</title>
        <authorList>
            <person name="Goeker M."/>
        </authorList>
    </citation>
    <scope>NUCLEOTIDE SEQUENCE [LARGE SCALE GENOMIC DNA]</scope>
    <source>
        <strain evidence="4 5">LX-B</strain>
    </source>
</reference>
<keyword evidence="1" id="KW-0808">Transferase</keyword>
<evidence type="ECO:0000259" key="3">
    <source>
        <dbReference type="Pfam" id="PF00294"/>
    </source>
</evidence>
<evidence type="ECO:0000313" key="4">
    <source>
        <dbReference type="EMBL" id="TCL55580.1"/>
    </source>
</evidence>
<dbReference type="GO" id="GO:0005829">
    <property type="term" value="C:cytosol"/>
    <property type="evidence" value="ECO:0007669"/>
    <property type="project" value="TreeGrafter"/>
</dbReference>
<organism evidence="4 5">
    <name type="scientific">Hydrogenispora ethanolica</name>
    <dbReference type="NCBI Taxonomy" id="1082276"/>
    <lineage>
        <taxon>Bacteria</taxon>
        <taxon>Bacillati</taxon>
        <taxon>Bacillota</taxon>
        <taxon>Hydrogenispora</taxon>
    </lineage>
</organism>
<protein>
    <submittedName>
        <fullName evidence="4">RfaE bifunctional protein kinase chain/domain</fullName>
    </submittedName>
</protein>
<evidence type="ECO:0000256" key="1">
    <source>
        <dbReference type="ARBA" id="ARBA00022679"/>
    </source>
</evidence>
<name>A0A4R1QXE8_HYDET</name>
<dbReference type="AlphaFoldDB" id="A0A4R1QXE8"/>
<dbReference type="CDD" id="cd01172">
    <property type="entry name" value="RfaE_like"/>
    <property type="match status" value="1"/>
</dbReference>
<dbReference type="Gene3D" id="3.40.1190.20">
    <property type="match status" value="1"/>
</dbReference>
<dbReference type="Proteomes" id="UP000295008">
    <property type="component" value="Unassembled WGS sequence"/>
</dbReference>
<dbReference type="GO" id="GO:0033785">
    <property type="term" value="F:heptose 7-phosphate kinase activity"/>
    <property type="evidence" value="ECO:0007669"/>
    <property type="project" value="TreeGrafter"/>
</dbReference>
<dbReference type="PANTHER" id="PTHR46969">
    <property type="entry name" value="BIFUNCTIONAL PROTEIN HLDE"/>
    <property type="match status" value="1"/>
</dbReference>
<feature type="domain" description="Carbohydrate kinase PfkB" evidence="3">
    <location>
        <begin position="18"/>
        <end position="319"/>
    </location>
</feature>
<dbReference type="GO" id="GO:0033786">
    <property type="term" value="F:heptose-1-phosphate adenylyltransferase activity"/>
    <property type="evidence" value="ECO:0007669"/>
    <property type="project" value="TreeGrafter"/>
</dbReference>
<dbReference type="InterPro" id="IPR029056">
    <property type="entry name" value="Ribokinase-like"/>
</dbReference>